<evidence type="ECO:0000256" key="1">
    <source>
        <dbReference type="ARBA" id="ARBA00001946"/>
    </source>
</evidence>
<dbReference type="SUPFAM" id="SSF52009">
    <property type="entry name" value="Phosphohistidine domain"/>
    <property type="match status" value="1"/>
</dbReference>
<dbReference type="EMBL" id="AL445065">
    <property type="protein sequence ID" value="CAC12015.1"/>
    <property type="molecule type" value="Genomic_DNA"/>
</dbReference>
<dbReference type="AlphaFoldDB" id="Q9HJS8"/>
<dbReference type="InterPro" id="IPR002192">
    <property type="entry name" value="PPDK_AMP/ATP-bd"/>
</dbReference>
<dbReference type="EC" id="2.7.9.1" evidence="3"/>
<keyword evidence="14" id="KW-0670">Pyruvate</keyword>
<dbReference type="InterPro" id="IPR015813">
    <property type="entry name" value="Pyrv/PenolPyrv_kinase-like_dom"/>
</dbReference>
<dbReference type="InterPro" id="IPR010121">
    <property type="entry name" value="Pyruvate_phosphate_dikinase"/>
</dbReference>
<feature type="domain" description="PEP-utilising enzyme C-terminal" evidence="13">
    <location>
        <begin position="518"/>
        <end position="871"/>
    </location>
</feature>
<keyword evidence="5 10" id="KW-0479">Metal-binding</keyword>
<dbReference type="Gene3D" id="1.20.80.30">
    <property type="match status" value="1"/>
</dbReference>
<dbReference type="Gene3D" id="1.10.189.10">
    <property type="entry name" value="Pyruvate Phosphate Dikinase, domain 2"/>
    <property type="match status" value="1"/>
</dbReference>
<dbReference type="NCBIfam" id="TIGR01828">
    <property type="entry name" value="pyru_phos_dikin"/>
    <property type="match status" value="1"/>
</dbReference>
<keyword evidence="7" id="KW-0418">Kinase</keyword>
<keyword evidence="6" id="KW-0547">Nucleotide-binding</keyword>
<dbReference type="HOGENOM" id="CLU_015345_0_2_2"/>
<comment type="similarity">
    <text evidence="2">Belongs to the PEP-utilizing enzyme family.</text>
</comment>
<dbReference type="Pfam" id="PF01326">
    <property type="entry name" value="PPDK_N"/>
    <property type="match status" value="3"/>
</dbReference>
<dbReference type="PaxDb" id="273075-Ta0886"/>
<dbReference type="PANTHER" id="PTHR22931:SF9">
    <property type="entry name" value="PYRUVATE, PHOSPHATE DIKINASE 1, CHLOROPLASTIC"/>
    <property type="match status" value="1"/>
</dbReference>
<dbReference type="Gene3D" id="3.30.1490.20">
    <property type="entry name" value="ATP-grasp fold, A domain"/>
    <property type="match status" value="1"/>
</dbReference>
<dbReference type="InterPro" id="IPR018274">
    <property type="entry name" value="PEP_util_AS"/>
</dbReference>
<feature type="binding site" evidence="10">
    <location>
        <position position="746"/>
    </location>
    <ligand>
        <name>Mg(2+)</name>
        <dbReference type="ChEBI" id="CHEBI:18420"/>
    </ligand>
</feature>
<evidence type="ECO:0000256" key="10">
    <source>
        <dbReference type="PIRSR" id="PIRSR000853-3"/>
    </source>
</evidence>
<dbReference type="KEGG" id="tac:Ta0886"/>
<dbReference type="InParanoid" id="Q9HJS8"/>
<comment type="cofactor">
    <cofactor evidence="1 10">
        <name>Mg(2+)</name>
        <dbReference type="ChEBI" id="CHEBI:18420"/>
    </cofactor>
</comment>
<dbReference type="InterPro" id="IPR040442">
    <property type="entry name" value="Pyrv_kinase-like_dom_sf"/>
</dbReference>
<dbReference type="PROSITE" id="PS00742">
    <property type="entry name" value="PEP_ENZYMES_2"/>
    <property type="match status" value="1"/>
</dbReference>
<evidence type="ECO:0000256" key="9">
    <source>
        <dbReference type="ARBA" id="ARBA00022842"/>
    </source>
</evidence>
<dbReference type="FunCoup" id="Q9HJS8">
    <property type="interactions" value="74"/>
</dbReference>
<feature type="domain" description="Pyruvate phosphate dikinase AMP/ATP-binding" evidence="12">
    <location>
        <begin position="63"/>
        <end position="290"/>
    </location>
</feature>
<dbReference type="Gene3D" id="3.30.470.20">
    <property type="entry name" value="ATP-grasp fold, B domain"/>
    <property type="match status" value="1"/>
</dbReference>
<feature type="binding site" evidence="10">
    <location>
        <position position="770"/>
    </location>
    <ligand>
        <name>Mg(2+)</name>
        <dbReference type="ChEBI" id="CHEBI:18420"/>
    </ligand>
</feature>
<dbReference type="Gene3D" id="3.20.20.60">
    <property type="entry name" value="Phosphoenolpyruvate-binding domains"/>
    <property type="match status" value="1"/>
</dbReference>
<dbReference type="GO" id="GO:0050242">
    <property type="term" value="F:pyruvate, phosphate dikinase activity"/>
    <property type="evidence" value="ECO:0007669"/>
    <property type="project" value="UniProtKB-EC"/>
</dbReference>
<proteinExistence type="inferred from homology"/>
<evidence type="ECO:0000313" key="15">
    <source>
        <dbReference type="Proteomes" id="UP000001024"/>
    </source>
</evidence>
<evidence type="ECO:0000259" key="13">
    <source>
        <dbReference type="Pfam" id="PF02896"/>
    </source>
</evidence>
<dbReference type="InterPro" id="IPR008279">
    <property type="entry name" value="PEP-util_enz_mobile_dom"/>
</dbReference>
<evidence type="ECO:0000259" key="11">
    <source>
        <dbReference type="Pfam" id="PF00391"/>
    </source>
</evidence>
<keyword evidence="4" id="KW-0808">Transferase</keyword>
<dbReference type="GO" id="GO:0016301">
    <property type="term" value="F:kinase activity"/>
    <property type="evidence" value="ECO:0007669"/>
    <property type="project" value="UniProtKB-KW"/>
</dbReference>
<name>Q9HJS8_THEAC</name>
<dbReference type="Pfam" id="PF00391">
    <property type="entry name" value="PEP-utilizers"/>
    <property type="match status" value="1"/>
</dbReference>
<dbReference type="EnsemblBacteria" id="CAC12015">
    <property type="protein sequence ID" value="CAC12015"/>
    <property type="gene ID" value="CAC12015"/>
</dbReference>
<evidence type="ECO:0000256" key="7">
    <source>
        <dbReference type="ARBA" id="ARBA00022777"/>
    </source>
</evidence>
<reference evidence="14 15" key="1">
    <citation type="journal article" date="2000" name="Nature">
        <title>The genome sequence of the thermoacidophilic scavenger Thermoplasma acidophilum.</title>
        <authorList>
            <person name="Ruepp A."/>
            <person name="Graml W."/>
            <person name="Santos-Martinez M.L."/>
            <person name="Koretke K.K."/>
            <person name="Volker C."/>
            <person name="Mewes H.W."/>
            <person name="Frishman D."/>
            <person name="Stocker S."/>
            <person name="Lupas A.N."/>
            <person name="Baumeister W."/>
        </authorList>
    </citation>
    <scope>NUCLEOTIDE SEQUENCE [LARGE SCALE GENOMIC DNA]</scope>
    <source>
        <strain evidence="15">ATCC 25905 / DSM 1728 / JCM 9062 / NBRC 15155 / AMRC-C165</strain>
    </source>
</reference>
<dbReference type="NCBIfam" id="NF004531">
    <property type="entry name" value="PRK05878.1"/>
    <property type="match status" value="1"/>
</dbReference>
<feature type="domain" description="PEP-utilising enzyme mobile" evidence="11">
    <location>
        <begin position="418"/>
        <end position="499"/>
    </location>
</feature>
<evidence type="ECO:0000256" key="6">
    <source>
        <dbReference type="ARBA" id="ARBA00022741"/>
    </source>
</evidence>
<evidence type="ECO:0000259" key="12">
    <source>
        <dbReference type="Pfam" id="PF01326"/>
    </source>
</evidence>
<dbReference type="PROSITE" id="PS00370">
    <property type="entry name" value="PEP_ENZYMES_PHOS_SITE"/>
    <property type="match status" value="1"/>
</dbReference>
<protein>
    <recommendedName>
        <fullName evidence="3">pyruvate, phosphate dikinase</fullName>
        <ecNumber evidence="3">2.7.9.1</ecNumber>
    </recommendedName>
</protein>
<keyword evidence="15" id="KW-1185">Reference proteome</keyword>
<dbReference type="InterPro" id="IPR036637">
    <property type="entry name" value="Phosphohistidine_dom_sf"/>
</dbReference>
<feature type="domain" description="Pyruvate phosphate dikinase AMP/ATP-binding" evidence="12">
    <location>
        <begin position="20"/>
        <end position="59"/>
    </location>
</feature>
<dbReference type="InterPro" id="IPR023151">
    <property type="entry name" value="PEP_util_CS"/>
</dbReference>
<organism evidence="14 15">
    <name type="scientific">Thermoplasma acidophilum (strain ATCC 25905 / DSM 1728 / JCM 9062 / NBRC 15155 / AMRC-C165)</name>
    <dbReference type="NCBI Taxonomy" id="273075"/>
    <lineage>
        <taxon>Archaea</taxon>
        <taxon>Methanobacteriati</taxon>
        <taxon>Thermoplasmatota</taxon>
        <taxon>Thermoplasmata</taxon>
        <taxon>Thermoplasmatales</taxon>
        <taxon>Thermoplasmataceae</taxon>
        <taxon>Thermoplasma</taxon>
    </lineage>
</organism>
<evidence type="ECO:0000256" key="3">
    <source>
        <dbReference type="ARBA" id="ARBA00011994"/>
    </source>
</evidence>
<dbReference type="Proteomes" id="UP000001024">
    <property type="component" value="Chromosome"/>
</dbReference>
<keyword evidence="8" id="KW-0067">ATP-binding</keyword>
<dbReference type="GO" id="GO:0005524">
    <property type="term" value="F:ATP binding"/>
    <property type="evidence" value="ECO:0007669"/>
    <property type="project" value="UniProtKB-KW"/>
</dbReference>
<dbReference type="GO" id="GO:0046872">
    <property type="term" value="F:metal ion binding"/>
    <property type="evidence" value="ECO:0007669"/>
    <property type="project" value="UniProtKB-KW"/>
</dbReference>
<dbReference type="Gene3D" id="3.50.30.10">
    <property type="entry name" value="Phosphohistidine domain"/>
    <property type="match status" value="1"/>
</dbReference>
<dbReference type="eggNOG" id="arCOG01111">
    <property type="taxonomic scope" value="Archaea"/>
</dbReference>
<dbReference type="SUPFAM" id="SSF51621">
    <property type="entry name" value="Phosphoenolpyruvate/pyruvate domain"/>
    <property type="match status" value="1"/>
</dbReference>
<dbReference type="SUPFAM" id="SSF56059">
    <property type="entry name" value="Glutathione synthetase ATP-binding domain-like"/>
    <property type="match status" value="1"/>
</dbReference>
<dbReference type="STRING" id="273075.gene:9572100"/>
<sequence length="886" mass="99217">MAQIEKFVYRFDEGGKEMVDLLGGKGAGLAEMTKIGLNVPPGFTITTKACIAFLKHGGFPEGMMDQVMQALHDLENKVGRVFGDEKNPLLVSVRSGAPVSMPGMMDTVLNVGLNDSTVEGLAFMTDNRRFAMDAYRRLIQMFGEIVYGLPHEEFREKIEEVKRMRGYDEDRFTVQDLQGLIDQYTVIYRKHGKIFPQDPETQLVESIKSVFNSWNSKRAVAYRKMNGIPDDMGTAVSIVAMVFGNMGDDSATGVAFTRDPNTGEKKVFAEYLTNAQGEDVVAGIRTPKYIDDMQNEMPQVYADLMKTCDILEHHYRDMQDIEFTVERGKLYLLQTRTGKRSAKAAIRIAIDMVDEGIISEEEALMRITPATFDRTMHPQVKTTGREIPLGKGLAASPGAASGMIVFSSERALEIGKSKKMILVRPETTADDVRGMAVCEGFLTQKGGMTSHAAVVARAMGKPAVVGVESMSVNANEKTLTIGGKKLREGDVVTIDGTSGYFYEGELPVEKPTVDDYSKRLLEIADKYRRLGVRANANTPEEAKIARENGAEGIGLARTERMFLGNDRIGIMRSMIMSETPEDRKKYLDQLLPMQIHDFVEFFRTMEGYPVIIRLLDPPLHEFLPNKEDIIRQIYDVNNGKGKIEDLPYLEKLLKTVRDLEEFNPMLGFRGCRVGLVYPEIYDMQVRAIIEAAAKVIEEGREIYPEIMIPLVGHHNELRKIRARLEETAKSVRNHEKVKYKFGTMIEIPRACVTADKIAQYADFFSFGTNDLTQMTFGYSRDDAEGKFMFFYLENGILESDPFSSVDRDGVGELMKMAVERGKRAKPDLEVGICGEQGGDPDTIEFCDEIGLDYVSASPHRIPVARLAAARSSIARNRPEMTQISKY</sequence>
<dbReference type="Pfam" id="PF02896">
    <property type="entry name" value="PEP-utilizers_C"/>
    <property type="match status" value="1"/>
</dbReference>
<dbReference type="InterPro" id="IPR013815">
    <property type="entry name" value="ATP_grasp_subdomain_1"/>
</dbReference>
<dbReference type="InterPro" id="IPR000121">
    <property type="entry name" value="PEP_util_C"/>
</dbReference>
<dbReference type="PIRSF" id="PIRSF000853">
    <property type="entry name" value="PPDK"/>
    <property type="match status" value="1"/>
</dbReference>
<evidence type="ECO:0000256" key="2">
    <source>
        <dbReference type="ARBA" id="ARBA00007837"/>
    </source>
</evidence>
<dbReference type="OrthoDB" id="23397at2157"/>
<evidence type="ECO:0000256" key="8">
    <source>
        <dbReference type="ARBA" id="ARBA00022840"/>
    </source>
</evidence>
<gene>
    <name evidence="14" type="ordered locus">Ta0886</name>
</gene>
<keyword evidence="9 10" id="KW-0460">Magnesium</keyword>
<evidence type="ECO:0000256" key="4">
    <source>
        <dbReference type="ARBA" id="ARBA00022679"/>
    </source>
</evidence>
<accession>Q9HJS8</accession>
<evidence type="ECO:0000256" key="5">
    <source>
        <dbReference type="ARBA" id="ARBA00022723"/>
    </source>
</evidence>
<evidence type="ECO:0000313" key="14">
    <source>
        <dbReference type="EMBL" id="CAC12015.1"/>
    </source>
</evidence>
<feature type="domain" description="Pyruvate phosphate dikinase AMP/ATP-binding" evidence="12">
    <location>
        <begin position="303"/>
        <end position="353"/>
    </location>
</feature>
<dbReference type="PANTHER" id="PTHR22931">
    <property type="entry name" value="PHOSPHOENOLPYRUVATE DIKINASE-RELATED"/>
    <property type="match status" value="1"/>
</dbReference>